<dbReference type="Pfam" id="PF00106">
    <property type="entry name" value="adh_short"/>
    <property type="match status" value="1"/>
</dbReference>
<evidence type="ECO:0000313" key="4">
    <source>
        <dbReference type="EMBL" id="TGN11167.1"/>
    </source>
</evidence>
<dbReference type="PANTHER" id="PTHR44196:SF2">
    <property type="entry name" value="SHORT-CHAIN DEHYDROGENASE-RELATED"/>
    <property type="match status" value="1"/>
</dbReference>
<proteinExistence type="inferred from homology"/>
<dbReference type="GO" id="GO:0016491">
    <property type="term" value="F:oxidoreductase activity"/>
    <property type="evidence" value="ECO:0007669"/>
    <property type="project" value="UniProtKB-KW"/>
</dbReference>
<accession>A0A4V3JXI0</accession>
<dbReference type="PRINTS" id="PR00081">
    <property type="entry name" value="GDHRDH"/>
</dbReference>
<reference evidence="4" key="1">
    <citation type="journal article" date="2019" name="PLoS Negl. Trop. Dis.">
        <title>Revisiting the worldwide diversity of Leptospira species in the environment.</title>
        <authorList>
            <person name="Vincent A.T."/>
            <person name="Schiettekatte O."/>
            <person name="Bourhy P."/>
            <person name="Veyrier F.J."/>
            <person name="Picardeau M."/>
        </authorList>
    </citation>
    <scope>NUCLEOTIDE SEQUENCE [LARGE SCALE GENOMIC DNA]</scope>
    <source>
        <strain evidence="4">201400974</strain>
    </source>
</reference>
<dbReference type="AlphaFoldDB" id="A0A4V3JXI0"/>
<evidence type="ECO:0000313" key="5">
    <source>
        <dbReference type="Proteomes" id="UP000298264"/>
    </source>
</evidence>
<name>A0A4V3JXI0_9LEPT</name>
<dbReference type="EMBL" id="RQHV01000042">
    <property type="protein sequence ID" value="TGN11167.1"/>
    <property type="molecule type" value="Genomic_DNA"/>
</dbReference>
<dbReference type="GO" id="GO:0016020">
    <property type="term" value="C:membrane"/>
    <property type="evidence" value="ECO:0007669"/>
    <property type="project" value="TreeGrafter"/>
</dbReference>
<dbReference type="PRINTS" id="PR00080">
    <property type="entry name" value="SDRFAMILY"/>
</dbReference>
<organism evidence="4 5">
    <name type="scientific">Leptospira ilyithenensis</name>
    <dbReference type="NCBI Taxonomy" id="2484901"/>
    <lineage>
        <taxon>Bacteria</taxon>
        <taxon>Pseudomonadati</taxon>
        <taxon>Spirochaetota</taxon>
        <taxon>Spirochaetia</taxon>
        <taxon>Leptospirales</taxon>
        <taxon>Leptospiraceae</taxon>
        <taxon>Leptospira</taxon>
    </lineage>
</organism>
<dbReference type="PIRSF" id="PIRSF000126">
    <property type="entry name" value="11-beta-HSD1"/>
    <property type="match status" value="1"/>
</dbReference>
<dbReference type="OrthoDB" id="9808814at2"/>
<dbReference type="CDD" id="cd05233">
    <property type="entry name" value="SDR_c"/>
    <property type="match status" value="1"/>
</dbReference>
<evidence type="ECO:0000256" key="1">
    <source>
        <dbReference type="ARBA" id="ARBA00006484"/>
    </source>
</evidence>
<dbReference type="RefSeq" id="WP_135763920.1">
    <property type="nucleotide sequence ID" value="NZ_RQHV01000042.1"/>
</dbReference>
<comment type="similarity">
    <text evidence="1 3">Belongs to the short-chain dehydrogenases/reductases (SDR) family.</text>
</comment>
<dbReference type="SUPFAM" id="SSF51735">
    <property type="entry name" value="NAD(P)-binding Rossmann-fold domains"/>
    <property type="match status" value="1"/>
</dbReference>
<comment type="caution">
    <text evidence="4">The sequence shown here is derived from an EMBL/GenBank/DDBJ whole genome shotgun (WGS) entry which is preliminary data.</text>
</comment>
<keyword evidence="5" id="KW-1185">Reference proteome</keyword>
<protein>
    <submittedName>
        <fullName evidence="4">SDR family oxidoreductase</fullName>
    </submittedName>
</protein>
<dbReference type="Gene3D" id="3.40.50.720">
    <property type="entry name" value="NAD(P)-binding Rossmann-like Domain"/>
    <property type="match status" value="1"/>
</dbReference>
<gene>
    <name evidence="4" type="ORF">EHS11_08420</name>
</gene>
<sequence length="260" mass="28354">MKTVLITGASTGLGKDFAELFAKDGYSLILVARNKGKLESLKNEIKIKYGQESHVSVKDLSLPGSAKELFGEIKKKNLNIDSLVNNAGIGLNGAFAENELVKETELLQLNVVTLVELTHLVLPEMIKRKSGEILNIASTAAFQPGPYMSGYYASKAYVLSFSEGIAEEVSQYGIKVSTLCPGPTRTEFFNSADMNESKLASNPILTMDSKTVAKQGYKALKKGQVVKIAGLLNFLLAQSIRISPRFMIRKIAKGLNYIKK</sequence>
<dbReference type="InterPro" id="IPR002347">
    <property type="entry name" value="SDR_fam"/>
</dbReference>
<dbReference type="PANTHER" id="PTHR44196">
    <property type="entry name" value="DEHYDROGENASE/REDUCTASE SDR FAMILY MEMBER 7B"/>
    <property type="match status" value="1"/>
</dbReference>
<evidence type="ECO:0000256" key="2">
    <source>
        <dbReference type="ARBA" id="ARBA00023002"/>
    </source>
</evidence>
<dbReference type="InterPro" id="IPR036291">
    <property type="entry name" value="NAD(P)-bd_dom_sf"/>
</dbReference>
<evidence type="ECO:0000256" key="3">
    <source>
        <dbReference type="RuleBase" id="RU000363"/>
    </source>
</evidence>
<dbReference type="Proteomes" id="UP000298264">
    <property type="component" value="Unassembled WGS sequence"/>
</dbReference>
<keyword evidence="2" id="KW-0560">Oxidoreductase</keyword>